<gene>
    <name evidence="2" type="ORF">ERS672216_01681</name>
</gene>
<dbReference type="Proteomes" id="UP000069632">
    <property type="component" value="Unassembled WGS sequence"/>
</dbReference>
<organism evidence="2 3">
    <name type="scientific">Campylobacter geochelonis</name>
    <dbReference type="NCBI Taxonomy" id="1780362"/>
    <lineage>
        <taxon>Bacteria</taxon>
        <taxon>Pseudomonadati</taxon>
        <taxon>Campylobacterota</taxon>
        <taxon>Epsilonproteobacteria</taxon>
        <taxon>Campylobacterales</taxon>
        <taxon>Campylobacteraceae</taxon>
        <taxon>Campylobacter</taxon>
    </lineage>
</organism>
<dbReference type="OrthoDB" id="5339506at2"/>
<proteinExistence type="predicted"/>
<keyword evidence="1" id="KW-0812">Transmembrane</keyword>
<feature type="transmembrane region" description="Helical" evidence="1">
    <location>
        <begin position="6"/>
        <end position="22"/>
    </location>
</feature>
<dbReference type="EMBL" id="FIZP01000012">
    <property type="protein sequence ID" value="CZE48962.1"/>
    <property type="molecule type" value="Genomic_DNA"/>
</dbReference>
<accession>A0A128EKP1</accession>
<dbReference type="RefSeq" id="WP_075531694.1">
    <property type="nucleotide sequence ID" value="NZ_CP053844.1"/>
</dbReference>
<sequence>MFNIGAMFIAALIVGFIVYLQIQKVSKKLDEVEQNPDMSRYLNLCDFIVLEIDELERGLTLGDVTLKDSKLKSEFELGVESLKNEILYIKDTYQSNQNSSVWEEKLFSFLSKFEEFVSRYLENSEAINDDIRSRLQRQF</sequence>
<name>A0A128EKP1_9BACT</name>
<keyword evidence="3" id="KW-1185">Reference proteome</keyword>
<evidence type="ECO:0000313" key="3">
    <source>
        <dbReference type="Proteomes" id="UP000069632"/>
    </source>
</evidence>
<evidence type="ECO:0000313" key="2">
    <source>
        <dbReference type="EMBL" id="CZE48962.1"/>
    </source>
</evidence>
<protein>
    <submittedName>
        <fullName evidence="2">Thioester dehydrase family protein</fullName>
    </submittedName>
</protein>
<reference evidence="2 3" key="1">
    <citation type="submission" date="2016-02" db="EMBL/GenBank/DDBJ databases">
        <authorList>
            <consortium name="Pathogen Informatics"/>
        </authorList>
    </citation>
    <scope>NUCLEOTIDE SEQUENCE [LARGE SCALE GENOMIC DNA]</scope>
    <source>
        <strain evidence="2 3">RC20</strain>
    </source>
</reference>
<keyword evidence="1" id="KW-0472">Membrane</keyword>
<evidence type="ECO:0000256" key="1">
    <source>
        <dbReference type="SAM" id="Phobius"/>
    </source>
</evidence>
<keyword evidence="1" id="KW-1133">Transmembrane helix</keyword>
<dbReference type="AlphaFoldDB" id="A0A128EKP1"/>